<protein>
    <submittedName>
        <fullName evidence="1">Uncharacterized protein</fullName>
    </submittedName>
</protein>
<dbReference type="RefSeq" id="WP_203991496.1">
    <property type="nucleotide sequence ID" value="NZ_BOPG01000014.1"/>
</dbReference>
<evidence type="ECO:0000313" key="1">
    <source>
        <dbReference type="EMBL" id="GIJ55136.1"/>
    </source>
</evidence>
<dbReference type="AlphaFoldDB" id="A0A8J4DYY4"/>
<dbReference type="EMBL" id="BOPG01000014">
    <property type="protein sequence ID" value="GIJ55136.1"/>
    <property type="molecule type" value="Genomic_DNA"/>
</dbReference>
<keyword evidence="2" id="KW-1185">Reference proteome</keyword>
<sequence length="71" mass="7734">MNSYHLDLTQCPDPECGAPAEVAHRWTLGSTSGAMTMAHTICLRRHIFVLPESWLPNRESAFQAGGVAPTP</sequence>
<organism evidence="1 2">
    <name type="scientific">Virgisporangium aurantiacum</name>
    <dbReference type="NCBI Taxonomy" id="175570"/>
    <lineage>
        <taxon>Bacteria</taxon>
        <taxon>Bacillati</taxon>
        <taxon>Actinomycetota</taxon>
        <taxon>Actinomycetes</taxon>
        <taxon>Micromonosporales</taxon>
        <taxon>Micromonosporaceae</taxon>
        <taxon>Virgisporangium</taxon>
    </lineage>
</organism>
<accession>A0A8J4DYY4</accession>
<evidence type="ECO:0000313" key="2">
    <source>
        <dbReference type="Proteomes" id="UP000612585"/>
    </source>
</evidence>
<comment type="caution">
    <text evidence="1">The sequence shown here is derived from an EMBL/GenBank/DDBJ whole genome shotgun (WGS) entry which is preliminary data.</text>
</comment>
<proteinExistence type="predicted"/>
<name>A0A8J4DYY4_9ACTN</name>
<reference evidence="1" key="1">
    <citation type="submission" date="2021-01" db="EMBL/GenBank/DDBJ databases">
        <title>Whole genome shotgun sequence of Virgisporangium aurantiacum NBRC 16421.</title>
        <authorList>
            <person name="Komaki H."/>
            <person name="Tamura T."/>
        </authorList>
    </citation>
    <scope>NUCLEOTIDE SEQUENCE</scope>
    <source>
        <strain evidence="1">NBRC 16421</strain>
    </source>
</reference>
<dbReference type="Proteomes" id="UP000612585">
    <property type="component" value="Unassembled WGS sequence"/>
</dbReference>
<gene>
    <name evidence="1" type="ORF">Vau01_026520</name>
</gene>